<gene>
    <name evidence="2" type="ORF">GCM10007925_22540</name>
</gene>
<sequence length="218" mass="23241">MPELACPSCGAPVPLRSAAMPYAVCGHCHSVLLREGEGLDLIGKSAVLPFDVSPIQLGTTGQVDGIAFEVAGRVRWSWVDGSWNEWLLNCRDGQARWLSEAMGQFMVLAERPDLLSDPLLTGFAAGEPIRVGDRLGDYSAADIKQVECLGGEGDLPFPTPADWTMTSVDFKSPGGGALSVQRDANGVSAYAGRYVTLPELSPRNLRPIEGWSLPATLA</sequence>
<dbReference type="InterPro" id="IPR025235">
    <property type="entry name" value="DUF4178"/>
</dbReference>
<name>A0ABQ5ZA48_9SPHN</name>
<reference evidence="3" key="1">
    <citation type="journal article" date="2019" name="Int. J. Syst. Evol. Microbiol.">
        <title>The Global Catalogue of Microorganisms (GCM) 10K type strain sequencing project: providing services to taxonomists for standard genome sequencing and annotation.</title>
        <authorList>
            <consortium name="The Broad Institute Genomics Platform"/>
            <consortium name="The Broad Institute Genome Sequencing Center for Infectious Disease"/>
            <person name="Wu L."/>
            <person name="Ma J."/>
        </authorList>
    </citation>
    <scope>NUCLEOTIDE SEQUENCE [LARGE SCALE GENOMIC DNA]</scope>
    <source>
        <strain evidence="3">NBRC 102146</strain>
    </source>
</reference>
<keyword evidence="3" id="KW-1185">Reference proteome</keyword>
<proteinExistence type="predicted"/>
<comment type="caution">
    <text evidence="2">The sequence shown here is derived from an EMBL/GenBank/DDBJ whole genome shotgun (WGS) entry which is preliminary data.</text>
</comment>
<evidence type="ECO:0000313" key="3">
    <source>
        <dbReference type="Proteomes" id="UP001156703"/>
    </source>
</evidence>
<dbReference type="EMBL" id="BSOO01000028">
    <property type="protein sequence ID" value="GLR48537.1"/>
    <property type="molecule type" value="Genomic_DNA"/>
</dbReference>
<dbReference type="Pfam" id="PF13785">
    <property type="entry name" value="DUF4178"/>
    <property type="match status" value="1"/>
</dbReference>
<protein>
    <recommendedName>
        <fullName evidence="1">DUF4178 domain-containing protein</fullName>
    </recommendedName>
</protein>
<evidence type="ECO:0000313" key="2">
    <source>
        <dbReference type="EMBL" id="GLR48537.1"/>
    </source>
</evidence>
<organism evidence="2 3">
    <name type="scientific">Sphingomonas astaxanthinifaciens DSM 22298</name>
    <dbReference type="NCBI Taxonomy" id="1123267"/>
    <lineage>
        <taxon>Bacteria</taxon>
        <taxon>Pseudomonadati</taxon>
        <taxon>Pseudomonadota</taxon>
        <taxon>Alphaproteobacteria</taxon>
        <taxon>Sphingomonadales</taxon>
        <taxon>Sphingomonadaceae</taxon>
        <taxon>Sphingomonas</taxon>
    </lineage>
</organism>
<accession>A0ABQ5ZA48</accession>
<dbReference type="RefSeq" id="WP_029940271.1">
    <property type="nucleotide sequence ID" value="NZ_BSOO01000028.1"/>
</dbReference>
<dbReference type="Proteomes" id="UP001156703">
    <property type="component" value="Unassembled WGS sequence"/>
</dbReference>
<feature type="domain" description="DUF4178" evidence="1">
    <location>
        <begin position="56"/>
        <end position="195"/>
    </location>
</feature>
<evidence type="ECO:0000259" key="1">
    <source>
        <dbReference type="Pfam" id="PF13785"/>
    </source>
</evidence>